<proteinExistence type="inferred from homology"/>
<dbReference type="AlphaFoldDB" id="A0A1L9S4X1"/>
<gene>
    <name evidence="6" type="ORF">ASPZODRAFT_137432</name>
</gene>
<dbReference type="InterPro" id="IPR019819">
    <property type="entry name" value="Carboxylesterase_B_CS"/>
</dbReference>
<dbReference type="PANTHER" id="PTHR11559">
    <property type="entry name" value="CARBOXYLESTERASE"/>
    <property type="match status" value="1"/>
</dbReference>
<dbReference type="GeneID" id="34610780"/>
<feature type="chain" id="PRO_5013245265" description="Carboxylic ester hydrolase" evidence="4">
    <location>
        <begin position="16"/>
        <end position="535"/>
    </location>
</feature>
<dbReference type="EMBL" id="KV878365">
    <property type="protein sequence ID" value="OJJ42202.1"/>
    <property type="molecule type" value="Genomic_DNA"/>
</dbReference>
<name>A0A1L9S4X1_9EURO</name>
<evidence type="ECO:0000313" key="7">
    <source>
        <dbReference type="Proteomes" id="UP000184188"/>
    </source>
</evidence>
<dbReference type="PROSITE" id="PS00122">
    <property type="entry name" value="CARBOXYLESTERASE_B_1"/>
    <property type="match status" value="1"/>
</dbReference>
<feature type="signal peptide" evidence="4">
    <location>
        <begin position="1"/>
        <end position="15"/>
    </location>
</feature>
<sequence>MRLLSLLGSVALATATPLVKTSYGDLVGTESPYRPGVNVYRGIPYAKPPVGDLRFRAPEKPDNWTGTLNATVFGPQCIQPNTGSSIFTTGDSAQSEDCLYINVWTPENATAGDNLPVYLWMYGGRYYLGSGDVLTYDGSGLAQKDVIVVTFNYRLGVLGFFAHPELSAESGHNSSGNYGLLDAINALTWVHEEIAAFGGNPEHITVGGQSAGSCSALSMMWSPLTEGLGLKGVIAETGARSVHDPMTGGSSTSYRDKVGAETFGELFLEELNLTSVAELRAMNASDLSSYGYDNDIVYENTQFANLSAFMEPPEFRPVVDGYVLTHTYGDALRLNAHADVPILTGNNADESGADVDPGLTLAEFDEDFSAMFGNSSAAAFALYPADNASMADMQNNAIFRDLNRIGTWDWGKDYNAGGAQSNVYTYFWTHAAPTGSGGAFHGSELYYAFASIPYADTSANWTETDYEVMETMSTYWANFIKHSDPNGDGLAEWPANSADNHTCMWLGNQFQAGMLADPVERIDFFMDWFATQRQW</sequence>
<feature type="domain" description="Carboxylesterase type B" evidence="5">
    <location>
        <begin position="16"/>
        <end position="510"/>
    </location>
</feature>
<dbReference type="InterPro" id="IPR019826">
    <property type="entry name" value="Carboxylesterase_B_AS"/>
</dbReference>
<accession>A0A1L9S4X1</accession>
<dbReference type="PROSITE" id="PS00941">
    <property type="entry name" value="CARBOXYLESTERASE_B_2"/>
    <property type="match status" value="1"/>
</dbReference>
<dbReference type="Gene3D" id="3.40.50.1820">
    <property type="entry name" value="alpha/beta hydrolase"/>
    <property type="match status" value="1"/>
</dbReference>
<dbReference type="STRING" id="1073090.A0A1L9S4X1"/>
<protein>
    <recommendedName>
        <fullName evidence="3">Carboxylic ester hydrolase</fullName>
        <ecNumber evidence="3">3.1.1.-</ecNumber>
    </recommendedName>
</protein>
<dbReference type="InterPro" id="IPR002018">
    <property type="entry name" value="CarbesteraseB"/>
</dbReference>
<dbReference type="Pfam" id="PF00135">
    <property type="entry name" value="COesterase"/>
    <property type="match status" value="1"/>
</dbReference>
<dbReference type="GO" id="GO:0016787">
    <property type="term" value="F:hydrolase activity"/>
    <property type="evidence" value="ECO:0007669"/>
    <property type="project" value="UniProtKB-KW"/>
</dbReference>
<keyword evidence="4" id="KW-0732">Signal</keyword>
<dbReference type="InterPro" id="IPR029058">
    <property type="entry name" value="AB_hydrolase_fold"/>
</dbReference>
<dbReference type="OrthoDB" id="408631at2759"/>
<evidence type="ECO:0000256" key="2">
    <source>
        <dbReference type="ARBA" id="ARBA00022801"/>
    </source>
</evidence>
<evidence type="ECO:0000256" key="3">
    <source>
        <dbReference type="RuleBase" id="RU361235"/>
    </source>
</evidence>
<dbReference type="RefSeq" id="XP_022576712.1">
    <property type="nucleotide sequence ID" value="XM_022724315.1"/>
</dbReference>
<dbReference type="VEuPathDB" id="FungiDB:ASPZODRAFT_137432"/>
<dbReference type="Proteomes" id="UP000184188">
    <property type="component" value="Unassembled WGS sequence"/>
</dbReference>
<dbReference type="InterPro" id="IPR050309">
    <property type="entry name" value="Type-B_Carboxylest/Lipase"/>
</dbReference>
<dbReference type="SUPFAM" id="SSF53474">
    <property type="entry name" value="alpha/beta-Hydrolases"/>
    <property type="match status" value="1"/>
</dbReference>
<evidence type="ECO:0000256" key="1">
    <source>
        <dbReference type="ARBA" id="ARBA00005964"/>
    </source>
</evidence>
<organism evidence="6 7">
    <name type="scientific">Penicilliopsis zonata CBS 506.65</name>
    <dbReference type="NCBI Taxonomy" id="1073090"/>
    <lineage>
        <taxon>Eukaryota</taxon>
        <taxon>Fungi</taxon>
        <taxon>Dikarya</taxon>
        <taxon>Ascomycota</taxon>
        <taxon>Pezizomycotina</taxon>
        <taxon>Eurotiomycetes</taxon>
        <taxon>Eurotiomycetidae</taxon>
        <taxon>Eurotiales</taxon>
        <taxon>Aspergillaceae</taxon>
        <taxon>Penicilliopsis</taxon>
    </lineage>
</organism>
<reference evidence="7" key="1">
    <citation type="journal article" date="2017" name="Genome Biol.">
        <title>Comparative genomics reveals high biological diversity and specific adaptations in the industrially and medically important fungal genus Aspergillus.</title>
        <authorList>
            <person name="de Vries R.P."/>
            <person name="Riley R."/>
            <person name="Wiebenga A."/>
            <person name="Aguilar-Osorio G."/>
            <person name="Amillis S."/>
            <person name="Uchima C.A."/>
            <person name="Anderluh G."/>
            <person name="Asadollahi M."/>
            <person name="Askin M."/>
            <person name="Barry K."/>
            <person name="Battaglia E."/>
            <person name="Bayram O."/>
            <person name="Benocci T."/>
            <person name="Braus-Stromeyer S.A."/>
            <person name="Caldana C."/>
            <person name="Canovas D."/>
            <person name="Cerqueira G.C."/>
            <person name="Chen F."/>
            <person name="Chen W."/>
            <person name="Choi C."/>
            <person name="Clum A."/>
            <person name="Dos Santos R.A."/>
            <person name="Damasio A.R."/>
            <person name="Diallinas G."/>
            <person name="Emri T."/>
            <person name="Fekete E."/>
            <person name="Flipphi M."/>
            <person name="Freyberg S."/>
            <person name="Gallo A."/>
            <person name="Gournas C."/>
            <person name="Habgood R."/>
            <person name="Hainaut M."/>
            <person name="Harispe M.L."/>
            <person name="Henrissat B."/>
            <person name="Hilden K.S."/>
            <person name="Hope R."/>
            <person name="Hossain A."/>
            <person name="Karabika E."/>
            <person name="Karaffa L."/>
            <person name="Karanyi Z."/>
            <person name="Krasevec N."/>
            <person name="Kuo A."/>
            <person name="Kusch H."/>
            <person name="LaButti K."/>
            <person name="Lagendijk E.L."/>
            <person name="Lapidus A."/>
            <person name="Levasseur A."/>
            <person name="Lindquist E."/>
            <person name="Lipzen A."/>
            <person name="Logrieco A.F."/>
            <person name="MacCabe A."/>
            <person name="Maekelae M.R."/>
            <person name="Malavazi I."/>
            <person name="Melin P."/>
            <person name="Meyer V."/>
            <person name="Mielnichuk N."/>
            <person name="Miskei M."/>
            <person name="Molnar A.P."/>
            <person name="Mule G."/>
            <person name="Ngan C.Y."/>
            <person name="Orejas M."/>
            <person name="Orosz E."/>
            <person name="Ouedraogo J.P."/>
            <person name="Overkamp K.M."/>
            <person name="Park H.-S."/>
            <person name="Perrone G."/>
            <person name="Piumi F."/>
            <person name="Punt P.J."/>
            <person name="Ram A.F."/>
            <person name="Ramon A."/>
            <person name="Rauscher S."/>
            <person name="Record E."/>
            <person name="Riano-Pachon D.M."/>
            <person name="Robert V."/>
            <person name="Roehrig J."/>
            <person name="Ruller R."/>
            <person name="Salamov A."/>
            <person name="Salih N.S."/>
            <person name="Samson R.A."/>
            <person name="Sandor E."/>
            <person name="Sanguinetti M."/>
            <person name="Schuetze T."/>
            <person name="Sepcic K."/>
            <person name="Shelest E."/>
            <person name="Sherlock G."/>
            <person name="Sophianopoulou V."/>
            <person name="Squina F.M."/>
            <person name="Sun H."/>
            <person name="Susca A."/>
            <person name="Todd R.B."/>
            <person name="Tsang A."/>
            <person name="Unkles S.E."/>
            <person name="van de Wiele N."/>
            <person name="van Rossen-Uffink D."/>
            <person name="Oliveira J.V."/>
            <person name="Vesth T.C."/>
            <person name="Visser J."/>
            <person name="Yu J.-H."/>
            <person name="Zhou M."/>
            <person name="Andersen M.R."/>
            <person name="Archer D.B."/>
            <person name="Baker S.E."/>
            <person name="Benoit I."/>
            <person name="Brakhage A.A."/>
            <person name="Braus G.H."/>
            <person name="Fischer R."/>
            <person name="Frisvad J.C."/>
            <person name="Goldman G.H."/>
            <person name="Houbraken J."/>
            <person name="Oakley B."/>
            <person name="Pocsi I."/>
            <person name="Scazzocchio C."/>
            <person name="Seiboth B."/>
            <person name="vanKuyk P.A."/>
            <person name="Wortman J."/>
            <person name="Dyer P.S."/>
            <person name="Grigoriev I.V."/>
        </authorList>
    </citation>
    <scope>NUCLEOTIDE SEQUENCE [LARGE SCALE GENOMIC DNA]</scope>
    <source>
        <strain evidence="7">CBS 506.65</strain>
    </source>
</reference>
<comment type="similarity">
    <text evidence="1 3">Belongs to the type-B carboxylesterase/lipase family.</text>
</comment>
<keyword evidence="7" id="KW-1185">Reference proteome</keyword>
<keyword evidence="2 3" id="KW-0378">Hydrolase</keyword>
<evidence type="ECO:0000313" key="6">
    <source>
        <dbReference type="EMBL" id="OJJ42202.1"/>
    </source>
</evidence>
<evidence type="ECO:0000256" key="4">
    <source>
        <dbReference type="SAM" id="SignalP"/>
    </source>
</evidence>
<evidence type="ECO:0000259" key="5">
    <source>
        <dbReference type="Pfam" id="PF00135"/>
    </source>
</evidence>
<dbReference type="EC" id="3.1.1.-" evidence="3"/>